<dbReference type="Pfam" id="PF16453">
    <property type="entry name" value="IQ_SEC7_PH"/>
    <property type="match status" value="1"/>
</dbReference>
<feature type="region of interest" description="Disordered" evidence="6">
    <location>
        <begin position="113"/>
        <end position="148"/>
    </location>
</feature>
<reference evidence="8" key="1">
    <citation type="submission" date="2019-05" db="EMBL/GenBank/DDBJ databases">
        <title>Annotation for the trematode Paragonimus heterotremus.</title>
        <authorList>
            <person name="Choi Y.-J."/>
        </authorList>
    </citation>
    <scope>NUCLEOTIDE SEQUENCE</scope>
    <source>
        <strain evidence="8">LC</strain>
    </source>
</reference>
<evidence type="ECO:0000256" key="2">
    <source>
        <dbReference type="ARBA" id="ARBA00006248"/>
    </source>
</evidence>
<dbReference type="InterPro" id="IPR023394">
    <property type="entry name" value="Sec7_C_sf"/>
</dbReference>
<evidence type="ECO:0000256" key="1">
    <source>
        <dbReference type="ARBA" id="ARBA00004496"/>
    </source>
</evidence>
<dbReference type="OrthoDB" id="6258518at2759"/>
<dbReference type="EMBL" id="LUCH01002772">
    <property type="protein sequence ID" value="KAF5401001.1"/>
    <property type="molecule type" value="Genomic_DNA"/>
</dbReference>
<proteinExistence type="inferred from homology"/>
<dbReference type="Gene3D" id="2.30.29.30">
    <property type="entry name" value="Pleckstrin-homology domain (PH domain)/Phosphotyrosine-binding domain (PTB)"/>
    <property type="match status" value="1"/>
</dbReference>
<evidence type="ECO:0000256" key="5">
    <source>
        <dbReference type="ARBA" id="ARBA00023054"/>
    </source>
</evidence>
<dbReference type="Gene3D" id="1.10.220.20">
    <property type="match status" value="1"/>
</dbReference>
<name>A0A8J4WHU2_9TREM</name>
<evidence type="ECO:0000256" key="4">
    <source>
        <dbReference type="ARBA" id="ARBA00022553"/>
    </source>
</evidence>
<evidence type="ECO:0000259" key="7">
    <source>
        <dbReference type="PROSITE" id="PS50190"/>
    </source>
</evidence>
<accession>A0A8J4WHU2</accession>
<evidence type="ECO:0000256" key="6">
    <source>
        <dbReference type="SAM" id="MobiDB-lite"/>
    </source>
</evidence>
<dbReference type="InterPro" id="IPR011993">
    <property type="entry name" value="PH-like_dom_sf"/>
</dbReference>
<dbReference type="SMART" id="SM00222">
    <property type="entry name" value="Sec7"/>
    <property type="match status" value="1"/>
</dbReference>
<feature type="domain" description="SEC7" evidence="7">
    <location>
        <begin position="447"/>
        <end position="657"/>
    </location>
</feature>
<protein>
    <recommendedName>
        <fullName evidence="7">SEC7 domain-containing protein</fullName>
    </recommendedName>
</protein>
<feature type="compositionally biased region" description="Low complexity" evidence="6">
    <location>
        <begin position="323"/>
        <end position="333"/>
    </location>
</feature>
<keyword evidence="9" id="KW-1185">Reference proteome</keyword>
<keyword evidence="3" id="KW-0963">Cytoplasm</keyword>
<feature type="region of interest" description="Disordered" evidence="6">
    <location>
        <begin position="323"/>
        <end position="350"/>
    </location>
</feature>
<dbReference type="InterPro" id="IPR033742">
    <property type="entry name" value="IQSEC_PH"/>
</dbReference>
<keyword evidence="4" id="KW-0597">Phosphoprotein</keyword>
<dbReference type="AlphaFoldDB" id="A0A8J4WHU2"/>
<evidence type="ECO:0000313" key="8">
    <source>
        <dbReference type="EMBL" id="KAF5401001.1"/>
    </source>
</evidence>
<dbReference type="InterPro" id="IPR035999">
    <property type="entry name" value="Sec7_dom_sf"/>
</dbReference>
<dbReference type="SUPFAM" id="SSF48425">
    <property type="entry name" value="Sec7 domain"/>
    <property type="match status" value="1"/>
</dbReference>
<comment type="similarity">
    <text evidence="2">Belongs to the BRAG family.</text>
</comment>
<keyword evidence="5" id="KW-0175">Coiled coil</keyword>
<dbReference type="Pfam" id="PF01369">
    <property type="entry name" value="Sec7"/>
    <property type="match status" value="1"/>
</dbReference>
<dbReference type="PROSITE" id="PS50190">
    <property type="entry name" value="SEC7"/>
    <property type="match status" value="1"/>
</dbReference>
<dbReference type="GO" id="GO:0032012">
    <property type="term" value="P:regulation of ARF protein signal transduction"/>
    <property type="evidence" value="ECO:0007669"/>
    <property type="project" value="InterPro"/>
</dbReference>
<sequence length="945" mass="105091">MESQPTPVNGHCHNGWFINLCDPSSLVCDALLENKTCSNSPYCVLYCTASQTSLFSGTPVQSVFLDSSDKPRSRSEDNRCISKGGGCTCSIENDPLSSAVSSCCSRSNFCFRTGRSSPASTPSPTGSSVDPTDGGPKNNPPKSLKSSDHLINHRSIKSTCDSSSASPSLPPPMRIINLDRLSMKDSSPCKVKTALEFLSTDLNAPNCPSTQCNPATMLQQCVLSNTGKRGSVSEYTVSTDSAERLPAESHTTPRLRPYNLFYTRETSARDSGLSSQSSNSTNLASTFRVDDRDYLEFSRYQQPPPVPPHAPYSRATAAAKLAAKSSGVSVMESSSHEPPRDSERKSNSPIWKRKHATPHPVFGCQPEVLTPCHGAFDQPCTPRMSFSNDTSSNPVATTVCSQCDLAKRYFLCIDPAQIDASPFDLSVLPEHRPTKCQTCNLLVRRVGANLFNRDPLSCLSFLKRHGALGNDWSKSIADYILSTDGLSRSRIGAFLGLPPSPPVVPFEVMQLLFETLNFRDLEVDEALRLAIHHFGLPVESQEIDRFLECLAVRYHASRWPDCVQTTPPVSVNHILLLFYSILLLQTSLHNENAAKSSMGKQTVNQFVKNSQSFLFNEEDADSLSLSSTSVNSAVLDERKITFSHAKLSAIFRRIKAKPLRPGVDHTHVVGEISRALTFPDEVRACKRNKLSTSMDVYSRLVKPHRRLVFYCVMIQFVRRPNHNVRVGLLRHVFLFNDVILLTKHVRQGRLHSRTSLNRKRQQQRVRHELLSLLRGSNWFSPDYLNHLVHSYFPPLSRLLTTPKGQLSSEAITDATSSRSSGDHPSGLVTCLPVGSISEPRWALRRYECGKLTGVRLIPLLGCVIKPFETEDCRFGMEVWRNEALLIESFAFGGRDLIRTQPDRDCWRLVATLAAVTQADYENILCDLIACLREVHWVDREQTKLN</sequence>
<dbReference type="GO" id="GO:0030036">
    <property type="term" value="P:actin cytoskeleton organization"/>
    <property type="evidence" value="ECO:0007669"/>
    <property type="project" value="TreeGrafter"/>
</dbReference>
<feature type="compositionally biased region" description="Low complexity" evidence="6">
    <location>
        <begin position="113"/>
        <end position="128"/>
    </location>
</feature>
<dbReference type="Proteomes" id="UP000748531">
    <property type="component" value="Unassembled WGS sequence"/>
</dbReference>
<evidence type="ECO:0000256" key="3">
    <source>
        <dbReference type="ARBA" id="ARBA00022490"/>
    </source>
</evidence>
<dbReference type="GO" id="GO:0005085">
    <property type="term" value="F:guanyl-nucleotide exchange factor activity"/>
    <property type="evidence" value="ECO:0007669"/>
    <property type="project" value="InterPro"/>
</dbReference>
<dbReference type="PANTHER" id="PTHR10663">
    <property type="entry name" value="GUANYL-NUCLEOTIDE EXCHANGE FACTOR"/>
    <property type="match status" value="1"/>
</dbReference>
<dbReference type="InterPro" id="IPR000904">
    <property type="entry name" value="Sec7_dom"/>
</dbReference>
<evidence type="ECO:0000313" key="9">
    <source>
        <dbReference type="Proteomes" id="UP000748531"/>
    </source>
</evidence>
<dbReference type="GO" id="GO:0005737">
    <property type="term" value="C:cytoplasm"/>
    <property type="evidence" value="ECO:0007669"/>
    <property type="project" value="UniProtKB-SubCell"/>
</dbReference>
<dbReference type="PANTHER" id="PTHR10663:SF342">
    <property type="entry name" value="FI21420P1"/>
    <property type="match status" value="1"/>
</dbReference>
<comment type="caution">
    <text evidence="8">The sequence shown here is derived from an EMBL/GenBank/DDBJ whole genome shotgun (WGS) entry which is preliminary data.</text>
</comment>
<organism evidence="8 9">
    <name type="scientific">Paragonimus heterotremus</name>
    <dbReference type="NCBI Taxonomy" id="100268"/>
    <lineage>
        <taxon>Eukaryota</taxon>
        <taxon>Metazoa</taxon>
        <taxon>Spiralia</taxon>
        <taxon>Lophotrochozoa</taxon>
        <taxon>Platyhelminthes</taxon>
        <taxon>Trematoda</taxon>
        <taxon>Digenea</taxon>
        <taxon>Plagiorchiida</taxon>
        <taxon>Troglotremata</taxon>
        <taxon>Troglotrematidae</taxon>
        <taxon>Paragonimus</taxon>
    </lineage>
</organism>
<comment type="subcellular location">
    <subcellularLocation>
        <location evidence="1">Cytoplasm</location>
    </subcellularLocation>
</comment>
<dbReference type="Gene3D" id="1.10.1000.11">
    <property type="entry name" value="Arf Nucleotide-binding Site Opener,domain 2"/>
    <property type="match status" value="1"/>
</dbReference>
<gene>
    <name evidence="8" type="ORF">PHET_05067</name>
</gene>
<feature type="compositionally biased region" description="Basic and acidic residues" evidence="6">
    <location>
        <begin position="334"/>
        <end position="346"/>
    </location>
</feature>